<dbReference type="PANTHER" id="PTHR33162">
    <property type="entry name" value="SEC-INDEPENDENT PROTEIN TRANSLOCASE PROTEIN TATA, CHLOROPLASTIC"/>
    <property type="match status" value="1"/>
</dbReference>
<evidence type="ECO:0000313" key="9">
    <source>
        <dbReference type="EMBL" id="ERL09984.1"/>
    </source>
</evidence>
<organism evidence="9 10">
    <name type="scientific">Olsenella profusa F0195</name>
    <dbReference type="NCBI Taxonomy" id="1125712"/>
    <lineage>
        <taxon>Bacteria</taxon>
        <taxon>Bacillati</taxon>
        <taxon>Actinomycetota</taxon>
        <taxon>Coriobacteriia</taxon>
        <taxon>Coriobacteriales</taxon>
        <taxon>Atopobiaceae</taxon>
        <taxon>Olsenella</taxon>
    </lineage>
</organism>
<keyword evidence="3" id="KW-0812">Transmembrane</keyword>
<dbReference type="Gene3D" id="1.20.5.3310">
    <property type="match status" value="1"/>
</dbReference>
<dbReference type="PANTHER" id="PTHR33162:SF1">
    <property type="entry name" value="SEC-INDEPENDENT PROTEIN TRANSLOCASE PROTEIN TATA, CHLOROPLASTIC"/>
    <property type="match status" value="1"/>
</dbReference>
<evidence type="ECO:0000256" key="6">
    <source>
        <dbReference type="ARBA" id="ARBA00023010"/>
    </source>
</evidence>
<reference evidence="9 10" key="1">
    <citation type="submission" date="2013-08" db="EMBL/GenBank/DDBJ databases">
        <authorList>
            <person name="Durkin A.S."/>
            <person name="Haft D.R."/>
            <person name="McCorrison J."/>
            <person name="Torralba M."/>
            <person name="Gillis M."/>
            <person name="Haft D.H."/>
            <person name="Methe B."/>
            <person name="Sutton G."/>
            <person name="Nelson K.E."/>
        </authorList>
    </citation>
    <scope>NUCLEOTIDE SEQUENCE [LARGE SCALE GENOMIC DNA]</scope>
    <source>
        <strain evidence="9 10">F0195</strain>
    </source>
</reference>
<keyword evidence="4" id="KW-0653">Protein transport</keyword>
<dbReference type="STRING" id="1125712.HMPREF1316_1438"/>
<feature type="compositionally biased region" description="Basic and acidic residues" evidence="8">
    <location>
        <begin position="93"/>
        <end position="115"/>
    </location>
</feature>
<evidence type="ECO:0000256" key="8">
    <source>
        <dbReference type="SAM" id="MobiDB-lite"/>
    </source>
</evidence>
<comment type="caution">
    <text evidence="9">The sequence shown here is derived from an EMBL/GenBank/DDBJ whole genome shotgun (WGS) entry which is preliminary data.</text>
</comment>
<evidence type="ECO:0000313" key="10">
    <source>
        <dbReference type="Proteomes" id="UP000016638"/>
    </source>
</evidence>
<dbReference type="AlphaFoldDB" id="U2TAC5"/>
<evidence type="ECO:0000256" key="7">
    <source>
        <dbReference type="ARBA" id="ARBA00023136"/>
    </source>
</evidence>
<accession>U2TAC5</accession>
<keyword evidence="10" id="KW-1185">Reference proteome</keyword>
<feature type="compositionally biased region" description="Low complexity" evidence="8">
    <location>
        <begin position="117"/>
        <end position="151"/>
    </location>
</feature>
<dbReference type="PRINTS" id="PR01506">
    <property type="entry name" value="TATBPROTEIN"/>
</dbReference>
<sequence length="196" mass="20714">MFGIGETEFAIIVLFAFLIFGPDKLPGMGRTIGRALRQFRDAQEGFSEVVQNQVMDPLNDAMADPKAQEKGRRRAAALEEDADLENESVPTRRANETFAERKARLEAERTAKEEAEGTAGAAPTAPEPPAVAQAPEDTPASATPHEAPAEASPHEAMPDTSAAALYALKPERAEPVASDGMGLDDGSPAGATEGEE</sequence>
<feature type="region of interest" description="Disordered" evidence="8">
    <location>
        <begin position="62"/>
        <end position="196"/>
    </location>
</feature>
<dbReference type="InterPro" id="IPR003369">
    <property type="entry name" value="TatA/B/E"/>
</dbReference>
<dbReference type="RefSeq" id="WP_021725277.1">
    <property type="nucleotide sequence ID" value="NZ_AWEZ01000017.1"/>
</dbReference>
<comment type="subcellular location">
    <subcellularLocation>
        <location evidence="1">Membrane</location>
        <topology evidence="1">Single-pass membrane protein</topology>
    </subcellularLocation>
</comment>
<dbReference type="OrthoDB" id="3267321at2"/>
<dbReference type="GO" id="GO:0015031">
    <property type="term" value="P:protein transport"/>
    <property type="evidence" value="ECO:0007669"/>
    <property type="project" value="UniProtKB-KW"/>
</dbReference>
<keyword evidence="6" id="KW-0811">Translocation</keyword>
<dbReference type="eggNOG" id="COG1826">
    <property type="taxonomic scope" value="Bacteria"/>
</dbReference>
<gene>
    <name evidence="9" type="ORF">HMPREF1316_1438</name>
</gene>
<keyword evidence="2" id="KW-0813">Transport</keyword>
<keyword evidence="5" id="KW-1133">Transmembrane helix</keyword>
<dbReference type="GO" id="GO:0016020">
    <property type="term" value="C:membrane"/>
    <property type="evidence" value="ECO:0007669"/>
    <property type="project" value="UniProtKB-SubCell"/>
</dbReference>
<keyword evidence="7" id="KW-0472">Membrane</keyword>
<evidence type="ECO:0000256" key="1">
    <source>
        <dbReference type="ARBA" id="ARBA00004167"/>
    </source>
</evidence>
<dbReference type="EMBL" id="AWEZ01000017">
    <property type="protein sequence ID" value="ERL09984.1"/>
    <property type="molecule type" value="Genomic_DNA"/>
</dbReference>
<proteinExistence type="predicted"/>
<evidence type="ECO:0000256" key="4">
    <source>
        <dbReference type="ARBA" id="ARBA00022927"/>
    </source>
</evidence>
<evidence type="ECO:0000256" key="5">
    <source>
        <dbReference type="ARBA" id="ARBA00022989"/>
    </source>
</evidence>
<dbReference type="Pfam" id="PF02416">
    <property type="entry name" value="TatA_B_E"/>
    <property type="match status" value="1"/>
</dbReference>
<evidence type="ECO:0000256" key="2">
    <source>
        <dbReference type="ARBA" id="ARBA00022448"/>
    </source>
</evidence>
<protein>
    <submittedName>
        <fullName evidence="9">MttA family protein</fullName>
    </submittedName>
</protein>
<name>U2TAC5_9ACTN</name>
<dbReference type="Proteomes" id="UP000016638">
    <property type="component" value="Unassembled WGS sequence"/>
</dbReference>
<evidence type="ECO:0000256" key="3">
    <source>
        <dbReference type="ARBA" id="ARBA00022692"/>
    </source>
</evidence>
<dbReference type="PATRIC" id="fig|1125712.3.peg.472"/>